<dbReference type="Proteomes" id="UP000001726">
    <property type="component" value="Plasmid pET09"/>
</dbReference>
<evidence type="ECO:0000313" key="3">
    <source>
        <dbReference type="Proteomes" id="UP000001726"/>
    </source>
</evidence>
<proteinExistence type="predicted"/>
<gene>
    <name evidence="2" type="ordered locus">ETA_pET090020</name>
</gene>
<dbReference type="RefSeq" id="WP_012443152.1">
    <property type="nucleotide sequence ID" value="NC_010695.1"/>
</dbReference>
<keyword evidence="1" id="KW-0175">Coiled coil</keyword>
<geneLocation type="plasmid" evidence="2 3">
    <name>pET09</name>
</geneLocation>
<keyword evidence="2" id="KW-0614">Plasmid</keyword>
<reference evidence="2 3" key="1">
    <citation type="journal article" date="2008" name="Environ. Microbiol.">
        <title>The genome of Erwinia tasmaniensis strain Et1/99, a non-pathogenic bacterium in the genus Erwinia.</title>
        <authorList>
            <person name="Kube M."/>
            <person name="Migdoll A.M."/>
            <person name="Mueller I."/>
            <person name="Kuhl H."/>
            <person name="Beck A."/>
            <person name="Reinhardt R."/>
            <person name="Geider K."/>
        </authorList>
    </citation>
    <scope>NUCLEOTIDE SEQUENCE [LARGE SCALE GENOMIC DNA]</scope>
    <source>
        <strain evidence="3">DSM 17950 / CFBP 7177 / CIP 109463 / NCPPB 4357 / Et1/99</strain>
        <plasmid evidence="3">pET09</plasmid>
    </source>
</reference>
<organism evidence="2 3">
    <name type="scientific">Erwinia tasmaniensis (strain DSM 17950 / CFBP 7177 / CIP 109463 / NCPPB 4357 / Et1/99)</name>
    <dbReference type="NCBI Taxonomy" id="465817"/>
    <lineage>
        <taxon>Bacteria</taxon>
        <taxon>Pseudomonadati</taxon>
        <taxon>Pseudomonadota</taxon>
        <taxon>Gammaproteobacteria</taxon>
        <taxon>Enterobacterales</taxon>
        <taxon>Erwiniaceae</taxon>
        <taxon>Erwinia</taxon>
    </lineage>
</organism>
<dbReference type="OrthoDB" id="962262at2"/>
<evidence type="ECO:0000256" key="1">
    <source>
        <dbReference type="SAM" id="Coils"/>
    </source>
</evidence>
<dbReference type="HOGENOM" id="CLU_138441_0_0_6"/>
<feature type="coiled-coil region" evidence="1">
    <location>
        <begin position="78"/>
        <end position="112"/>
    </location>
</feature>
<dbReference type="KEGG" id="eta:ETA_pET090020"/>
<accession>B2VAP7</accession>
<name>B2VAP7_ERWT9</name>
<evidence type="ECO:0000313" key="2">
    <source>
        <dbReference type="EMBL" id="CAO94795.1"/>
    </source>
</evidence>
<keyword evidence="3" id="KW-1185">Reference proteome</keyword>
<dbReference type="EMBL" id="CU468128">
    <property type="protein sequence ID" value="CAO94795.1"/>
    <property type="molecule type" value="Genomic_DNA"/>
</dbReference>
<sequence length="141" mass="15710">MALVSVTEAARLTGKNRATIHRYIKQGKLSQSTDATGSKKIETSELLRVFGAISASPATALQYDAMQHDATVENELPVAAMQQKIAMLEQLLESKDKEIQRQDDHIDSLKKAMLLIESKLPATPESATQPVMKKSWQFWKK</sequence>
<protein>
    <submittedName>
        <fullName evidence="2">Entry exclusion protein 1 (Exc1)</fullName>
    </submittedName>
</protein>
<dbReference type="AlphaFoldDB" id="B2VAP7"/>